<keyword evidence="1" id="KW-1133">Transmembrane helix</keyword>
<sequence length="50" mass="5986">MGFVQRGLVIVHCYVWMPGVIWILCISMPLQFLWELVYYSLIVLICFWCC</sequence>
<evidence type="ECO:0000313" key="2">
    <source>
        <dbReference type="EMBL" id="MBX43908.1"/>
    </source>
</evidence>
<name>A0A2P2NN15_RHIMU</name>
<evidence type="ECO:0000256" key="1">
    <source>
        <dbReference type="SAM" id="Phobius"/>
    </source>
</evidence>
<feature type="transmembrane region" description="Helical" evidence="1">
    <location>
        <begin position="32"/>
        <end position="49"/>
    </location>
</feature>
<proteinExistence type="predicted"/>
<reference evidence="2" key="1">
    <citation type="submission" date="2018-02" db="EMBL/GenBank/DDBJ databases">
        <title>Rhizophora mucronata_Transcriptome.</title>
        <authorList>
            <person name="Meera S.P."/>
            <person name="Sreeshan A."/>
            <person name="Augustine A."/>
        </authorList>
    </citation>
    <scope>NUCLEOTIDE SEQUENCE</scope>
    <source>
        <tissue evidence="2">Leaf</tissue>
    </source>
</reference>
<feature type="transmembrane region" description="Helical" evidence="1">
    <location>
        <begin position="7"/>
        <end position="26"/>
    </location>
</feature>
<organism evidence="2">
    <name type="scientific">Rhizophora mucronata</name>
    <name type="common">Asiatic mangrove</name>
    <dbReference type="NCBI Taxonomy" id="61149"/>
    <lineage>
        <taxon>Eukaryota</taxon>
        <taxon>Viridiplantae</taxon>
        <taxon>Streptophyta</taxon>
        <taxon>Embryophyta</taxon>
        <taxon>Tracheophyta</taxon>
        <taxon>Spermatophyta</taxon>
        <taxon>Magnoliopsida</taxon>
        <taxon>eudicotyledons</taxon>
        <taxon>Gunneridae</taxon>
        <taxon>Pentapetalae</taxon>
        <taxon>rosids</taxon>
        <taxon>fabids</taxon>
        <taxon>Malpighiales</taxon>
        <taxon>Rhizophoraceae</taxon>
        <taxon>Rhizophora</taxon>
    </lineage>
</organism>
<protein>
    <submittedName>
        <fullName evidence="2">Uncharacterized protein</fullName>
    </submittedName>
</protein>
<dbReference type="EMBL" id="GGEC01063424">
    <property type="protein sequence ID" value="MBX43908.1"/>
    <property type="molecule type" value="Transcribed_RNA"/>
</dbReference>
<accession>A0A2P2NN15</accession>
<keyword evidence="1" id="KW-0472">Membrane</keyword>
<dbReference type="AlphaFoldDB" id="A0A2P2NN15"/>
<keyword evidence="1" id="KW-0812">Transmembrane</keyword>